<organism evidence="1 2">
    <name type="scientific">Colletotrichum sojae</name>
    <dbReference type="NCBI Taxonomy" id="2175907"/>
    <lineage>
        <taxon>Eukaryota</taxon>
        <taxon>Fungi</taxon>
        <taxon>Dikarya</taxon>
        <taxon>Ascomycota</taxon>
        <taxon>Pezizomycotina</taxon>
        <taxon>Sordariomycetes</taxon>
        <taxon>Hypocreomycetidae</taxon>
        <taxon>Glomerellales</taxon>
        <taxon>Glomerellaceae</taxon>
        <taxon>Colletotrichum</taxon>
        <taxon>Colletotrichum orchidearum species complex</taxon>
    </lineage>
</organism>
<gene>
    <name evidence="1" type="ORF">CSOJ01_07309</name>
</gene>
<protein>
    <submittedName>
        <fullName evidence="1">Uncharacterized protein</fullName>
    </submittedName>
</protein>
<proteinExistence type="predicted"/>
<name>A0A8H6JA02_9PEZI</name>
<sequence length="198" mass="21746">MHATQTFAQLLVLASMARRPASTRPRGANSNTAARDIGKRAGFNPRARCEEHRPAEDELMWMSYVGHNLDFDPEGGITSANGDRFSFLLDSSCSRVVMFAEYEAAGLSNGWKAITGMSYDGTGPELGWQVTVEAQVKAMGAALGIADPTIKINGEEKSKSCVLKNRNEGLGVDYYQMCNFKPGSVWPRPWWPNFSGFN</sequence>
<evidence type="ECO:0000313" key="2">
    <source>
        <dbReference type="Proteomes" id="UP000652219"/>
    </source>
</evidence>
<dbReference type="EMBL" id="WIGN01000111">
    <property type="protein sequence ID" value="KAF6808841.1"/>
    <property type="molecule type" value="Genomic_DNA"/>
</dbReference>
<comment type="caution">
    <text evidence="1">The sequence shown here is derived from an EMBL/GenBank/DDBJ whole genome shotgun (WGS) entry which is preliminary data.</text>
</comment>
<evidence type="ECO:0000313" key="1">
    <source>
        <dbReference type="EMBL" id="KAF6808841.1"/>
    </source>
</evidence>
<keyword evidence="2" id="KW-1185">Reference proteome</keyword>
<reference evidence="1 2" key="1">
    <citation type="journal article" date="2020" name="Phytopathology">
        <title>Genome Sequence Resources of Colletotrichum truncatum, C. plurivorum, C. musicola, and C. sojae: Four Species Pathogenic to Soybean (Glycine max).</title>
        <authorList>
            <person name="Rogerio F."/>
            <person name="Boufleur T.R."/>
            <person name="Ciampi-Guillardi M."/>
            <person name="Sukno S.A."/>
            <person name="Thon M.R."/>
            <person name="Massola Junior N.S."/>
            <person name="Baroncelli R."/>
        </authorList>
    </citation>
    <scope>NUCLEOTIDE SEQUENCE [LARGE SCALE GENOMIC DNA]</scope>
    <source>
        <strain evidence="1 2">LFN0009</strain>
    </source>
</reference>
<dbReference type="Proteomes" id="UP000652219">
    <property type="component" value="Unassembled WGS sequence"/>
</dbReference>
<accession>A0A8H6JA02</accession>
<dbReference type="AlphaFoldDB" id="A0A8H6JA02"/>